<dbReference type="Proteomes" id="UP000294003">
    <property type="component" value="Unassembled WGS sequence"/>
</dbReference>
<evidence type="ECO:0000313" key="3">
    <source>
        <dbReference type="Proteomes" id="UP000294003"/>
    </source>
</evidence>
<evidence type="ECO:0000256" key="1">
    <source>
        <dbReference type="SAM" id="MobiDB-lite"/>
    </source>
</evidence>
<feature type="region of interest" description="Disordered" evidence="1">
    <location>
        <begin position="1"/>
        <end position="42"/>
    </location>
</feature>
<feature type="compositionally biased region" description="Basic and acidic residues" evidence="1">
    <location>
        <begin position="1"/>
        <end position="12"/>
    </location>
</feature>
<gene>
    <name evidence="2" type="ORF">DL762_010097</name>
</gene>
<feature type="compositionally biased region" description="Polar residues" evidence="1">
    <location>
        <begin position="31"/>
        <end position="42"/>
    </location>
</feature>
<sequence>MGKQSSDKDGKSSSKSKGKKSHSKAPSSSGHAESTGYTFEQYYGDTQTHEQFAVGGSSQRADATRYLDNWDQTWQAAGSAEGGKKDKKGKGKGKKDK</sequence>
<feature type="compositionally biased region" description="Basic residues" evidence="1">
    <location>
        <begin position="14"/>
        <end position="23"/>
    </location>
</feature>
<accession>A0ABY0GW07</accession>
<organism evidence="2 3">
    <name type="scientific">Monosporascus cannonballus</name>
    <dbReference type="NCBI Taxonomy" id="155416"/>
    <lineage>
        <taxon>Eukaryota</taxon>
        <taxon>Fungi</taxon>
        <taxon>Dikarya</taxon>
        <taxon>Ascomycota</taxon>
        <taxon>Pezizomycotina</taxon>
        <taxon>Sordariomycetes</taxon>
        <taxon>Xylariomycetidae</taxon>
        <taxon>Xylariales</taxon>
        <taxon>Xylariales incertae sedis</taxon>
        <taxon>Monosporascus</taxon>
    </lineage>
</organism>
<protein>
    <submittedName>
        <fullName evidence="2">Uncharacterized protein</fullName>
    </submittedName>
</protein>
<feature type="region of interest" description="Disordered" evidence="1">
    <location>
        <begin position="75"/>
        <end position="97"/>
    </location>
</feature>
<keyword evidence="3" id="KW-1185">Reference proteome</keyword>
<reference evidence="2 3" key="1">
    <citation type="submission" date="2018-06" db="EMBL/GenBank/DDBJ databases">
        <title>Complete Genomes of Monosporascus.</title>
        <authorList>
            <person name="Robinson A.J."/>
            <person name="Natvig D.O."/>
        </authorList>
    </citation>
    <scope>NUCLEOTIDE SEQUENCE [LARGE SCALE GENOMIC DNA]</scope>
    <source>
        <strain evidence="2 3">CBS 609.92</strain>
    </source>
</reference>
<comment type="caution">
    <text evidence="2">The sequence shown here is derived from an EMBL/GenBank/DDBJ whole genome shotgun (WGS) entry which is preliminary data.</text>
</comment>
<name>A0ABY0GW07_9PEZI</name>
<feature type="compositionally biased region" description="Basic residues" evidence="1">
    <location>
        <begin position="85"/>
        <end position="97"/>
    </location>
</feature>
<dbReference type="EMBL" id="QJNS01000706">
    <property type="protein sequence ID" value="RYO75229.1"/>
    <property type="molecule type" value="Genomic_DNA"/>
</dbReference>
<proteinExistence type="predicted"/>
<evidence type="ECO:0000313" key="2">
    <source>
        <dbReference type="EMBL" id="RYO75229.1"/>
    </source>
</evidence>